<dbReference type="SUPFAM" id="SSF53448">
    <property type="entry name" value="Nucleotide-diphospho-sugar transferases"/>
    <property type="match status" value="1"/>
</dbReference>
<dbReference type="InterPro" id="IPR050065">
    <property type="entry name" value="GlmU-like"/>
</dbReference>
<dbReference type="NCBIfam" id="NF045761">
    <property type="entry name" value="NAMPUrTaseMurU"/>
    <property type="match status" value="1"/>
</dbReference>
<dbReference type="InterPro" id="IPR005835">
    <property type="entry name" value="NTP_transferase_dom"/>
</dbReference>
<keyword evidence="5" id="KW-1185">Reference proteome</keyword>
<keyword evidence="1 4" id="KW-0808">Transferase</keyword>
<evidence type="ECO:0000259" key="3">
    <source>
        <dbReference type="Pfam" id="PF00483"/>
    </source>
</evidence>
<dbReference type="EMBL" id="FSRO01000001">
    <property type="protein sequence ID" value="SIO30674.1"/>
    <property type="molecule type" value="Genomic_DNA"/>
</dbReference>
<organism evidence="4 5">
    <name type="scientific">Nitrosomonas cryotolerans ATCC 49181</name>
    <dbReference type="NCBI Taxonomy" id="1131553"/>
    <lineage>
        <taxon>Bacteria</taxon>
        <taxon>Pseudomonadati</taxon>
        <taxon>Pseudomonadota</taxon>
        <taxon>Betaproteobacteria</taxon>
        <taxon>Nitrosomonadales</taxon>
        <taxon>Nitrosomonadaceae</taxon>
        <taxon>Nitrosomonas</taxon>
    </lineage>
</organism>
<feature type="domain" description="Nucleotidyl transferase" evidence="3">
    <location>
        <begin position="22"/>
        <end position="144"/>
    </location>
</feature>
<dbReference type="PANTHER" id="PTHR43584">
    <property type="entry name" value="NUCLEOTIDYL TRANSFERASE"/>
    <property type="match status" value="1"/>
</dbReference>
<proteinExistence type="predicted"/>
<accession>A0A1N6IF62</accession>
<evidence type="ECO:0000313" key="4">
    <source>
        <dbReference type="EMBL" id="SIO30674.1"/>
    </source>
</evidence>
<protein>
    <submittedName>
        <fullName evidence="4">Nucleotidyl transferase</fullName>
    </submittedName>
</protein>
<gene>
    <name evidence="4" type="ORF">SAMN02743940_1766</name>
</gene>
<evidence type="ECO:0000256" key="2">
    <source>
        <dbReference type="ARBA" id="ARBA00022695"/>
    </source>
</evidence>
<dbReference type="Gene3D" id="3.90.550.10">
    <property type="entry name" value="Spore Coat Polysaccharide Biosynthesis Protein SpsA, Chain A"/>
    <property type="match status" value="1"/>
</dbReference>
<reference evidence="4 5" key="1">
    <citation type="submission" date="2016-12" db="EMBL/GenBank/DDBJ databases">
        <authorList>
            <person name="Song W.-J."/>
            <person name="Kurnit D.M."/>
        </authorList>
    </citation>
    <scope>NUCLEOTIDE SEQUENCE [LARGE SCALE GENOMIC DNA]</scope>
    <source>
        <strain evidence="4 5">ATCC 49181</strain>
    </source>
</reference>
<dbReference type="Proteomes" id="UP000185062">
    <property type="component" value="Unassembled WGS sequence"/>
</dbReference>
<dbReference type="AlphaFoldDB" id="A0A1N6IF62"/>
<dbReference type="GO" id="GO:0016779">
    <property type="term" value="F:nucleotidyltransferase activity"/>
    <property type="evidence" value="ECO:0007669"/>
    <property type="project" value="UniProtKB-KW"/>
</dbReference>
<dbReference type="STRING" id="44575.SAMN05216419_102110"/>
<evidence type="ECO:0000313" key="5">
    <source>
        <dbReference type="Proteomes" id="UP000185062"/>
    </source>
</evidence>
<dbReference type="InterPro" id="IPR029044">
    <property type="entry name" value="Nucleotide-diphossugar_trans"/>
</dbReference>
<evidence type="ECO:0000256" key="1">
    <source>
        <dbReference type="ARBA" id="ARBA00022679"/>
    </source>
</evidence>
<dbReference type="InterPro" id="IPR054790">
    <property type="entry name" value="MurU"/>
</dbReference>
<sequence>MSLTALKQIPKLATPSNLLPFKVMILAAGRGERMRPLTDLLPKPLLRVGNQSLIEYHLKNLARAGFVKIVINHAYLGEMIESALGDGERYGVNIHYSPESLVLETAGGIANALPLLTDGWINQPFLTINADIYCDLDFAKLVPVLQYMQSNPEKYLAHLVLVDNPGHHVEGDFALDSDSGQILLAGRRKLTFSGIGVYQPWFFNNVKPNMAVKLAPLLREAIEMKKISGEYFNDMWFDVGTPERLSQLDAQLISQL</sequence>
<dbReference type="PANTHER" id="PTHR43584:SF8">
    <property type="entry name" value="N-ACETYLMURAMATE ALPHA-1-PHOSPHATE URIDYLYLTRANSFERASE"/>
    <property type="match status" value="1"/>
</dbReference>
<name>A0A1N6IF62_9PROT</name>
<dbReference type="CDD" id="cd06422">
    <property type="entry name" value="NTP_transferase_like_1"/>
    <property type="match status" value="1"/>
</dbReference>
<keyword evidence="2" id="KW-0548">Nucleotidyltransferase</keyword>
<dbReference type="eggNOG" id="COG1208">
    <property type="taxonomic scope" value="Bacteria"/>
</dbReference>
<dbReference type="Pfam" id="PF00483">
    <property type="entry name" value="NTP_transferase"/>
    <property type="match status" value="1"/>
</dbReference>